<protein>
    <submittedName>
        <fullName evidence="2">Uncharacterized protein</fullName>
    </submittedName>
</protein>
<dbReference type="Proteomes" id="UP000028926">
    <property type="component" value="Chromosome"/>
</dbReference>
<feature type="chain" id="PRO_5001717361" evidence="1">
    <location>
        <begin position="22"/>
        <end position="426"/>
    </location>
</feature>
<evidence type="ECO:0000256" key="1">
    <source>
        <dbReference type="SAM" id="SignalP"/>
    </source>
</evidence>
<dbReference type="eggNOG" id="ENOG5031BGE">
    <property type="taxonomic scope" value="Bacteria"/>
</dbReference>
<dbReference type="AlphaFoldDB" id="A0A077B298"/>
<accession>A0A077B298</accession>
<sequence>MKKYFFSILSILIIISPYLYASDEASSAGVFPHHNEHSSFLFTKGENEERKHERAHVLIDKGEKENKGKGDQVVPSSPARKIRPTFQPVTLSVRKEVVNYLDKKVAIPTNFELIMLYNEYYRNGLKKSRQKMYQVMQKSGIEVIEKLDNQEENTSAIFYSNKYNICFFITEDIRHFLIFSQELLTQSSEKSTEPILVNKFITDLTETLNTPSMELLNTRHHMKFFDIVKLKKLGFVSPLKCVSYIYNKNEIFFELISTEIEECEQRYKEHDNEQLFNEECNLIYNALIEQQTFKDIIKEEYQTDLEALIDIYDLMLGWGDLSRSLLLTCRLGAYNSQQDGKEFYENFIFPFLDSLFMNLKDYYFNFNTFFNDEFKLTTEESKRFHIVKYNVEGVNKTAGFALRGFKQKPQPQKSVARKHEHGCLLM</sequence>
<dbReference type="KEGG" id="paca:ID47_10770"/>
<evidence type="ECO:0000313" key="3">
    <source>
        <dbReference type="Proteomes" id="UP000028926"/>
    </source>
</evidence>
<gene>
    <name evidence="2" type="ORF">ID47_10770</name>
</gene>
<keyword evidence="3" id="KW-1185">Reference proteome</keyword>
<dbReference type="RefSeq" id="WP_038466202.1">
    <property type="nucleotide sequence ID" value="NZ_CP008941.1"/>
</dbReference>
<evidence type="ECO:0000313" key="2">
    <source>
        <dbReference type="EMBL" id="AIK97105.1"/>
    </source>
</evidence>
<proteinExistence type="predicted"/>
<reference evidence="2 3" key="1">
    <citation type="submission" date="2014-07" db="EMBL/GenBank/DDBJ databases">
        <title>Comparative genomic insights into amoeba endosymbionts belonging to the families of Holosporaceae and Candidatus Midichloriaceae within Rickettsiales.</title>
        <authorList>
            <person name="Wang Z."/>
            <person name="Wu M."/>
        </authorList>
    </citation>
    <scope>NUCLEOTIDE SEQUENCE [LARGE SCALE GENOMIC DNA]</scope>
    <source>
        <strain evidence="2">PRA3</strain>
    </source>
</reference>
<dbReference type="OrthoDB" id="9832325at2"/>
<dbReference type="EMBL" id="CP008941">
    <property type="protein sequence ID" value="AIK97105.1"/>
    <property type="molecule type" value="Genomic_DNA"/>
</dbReference>
<name>A0A077B298_9PROT</name>
<keyword evidence="1" id="KW-0732">Signal</keyword>
<feature type="signal peptide" evidence="1">
    <location>
        <begin position="1"/>
        <end position="21"/>
    </location>
</feature>
<dbReference type="HOGENOM" id="CLU_643549_0_0_5"/>
<organism evidence="2 3">
    <name type="scientific">Candidatus Odyssella acanthamoebae</name>
    <dbReference type="NCBI Taxonomy" id="91604"/>
    <lineage>
        <taxon>Bacteria</taxon>
        <taxon>Pseudomonadati</taxon>
        <taxon>Pseudomonadota</taxon>
        <taxon>Alphaproteobacteria</taxon>
        <taxon>Holosporales</taxon>
        <taxon>Candidatus Paracaedibacteraceae</taxon>
        <taxon>Candidatus Odyssella</taxon>
    </lineage>
</organism>